<name>A0A6A0AXY6_9ACTN</name>
<feature type="region of interest" description="Disordered" evidence="1">
    <location>
        <begin position="1"/>
        <end position="84"/>
    </location>
</feature>
<protein>
    <submittedName>
        <fullName evidence="2">Uncharacterized protein</fullName>
    </submittedName>
</protein>
<feature type="compositionally biased region" description="Low complexity" evidence="1">
    <location>
        <begin position="15"/>
        <end position="30"/>
    </location>
</feature>
<reference evidence="2 3" key="1">
    <citation type="submission" date="2020-02" db="EMBL/GenBank/DDBJ databases">
        <title>Whole Genome Shotgun Sequence of Streptomyces sp. strain CWH03.</title>
        <authorList>
            <person name="Dohra H."/>
            <person name="Kodani S."/>
            <person name="Yamamura H."/>
        </authorList>
    </citation>
    <scope>NUCLEOTIDE SEQUENCE [LARGE SCALE GENOMIC DNA]</scope>
    <source>
        <strain evidence="2 3">CWH03</strain>
    </source>
</reference>
<evidence type="ECO:0000313" key="3">
    <source>
        <dbReference type="Proteomes" id="UP000484988"/>
    </source>
</evidence>
<dbReference type="EMBL" id="BLLG01000009">
    <property type="protein sequence ID" value="GFH37295.1"/>
    <property type="molecule type" value="Genomic_DNA"/>
</dbReference>
<keyword evidence="3" id="KW-1185">Reference proteome</keyword>
<dbReference type="Proteomes" id="UP000484988">
    <property type="component" value="Unassembled WGS sequence"/>
</dbReference>
<gene>
    <name evidence="2" type="ORF">SCWH03_35320</name>
</gene>
<evidence type="ECO:0000313" key="2">
    <source>
        <dbReference type="EMBL" id="GFH37295.1"/>
    </source>
</evidence>
<comment type="caution">
    <text evidence="2">The sequence shown here is derived from an EMBL/GenBank/DDBJ whole genome shotgun (WGS) entry which is preliminary data.</text>
</comment>
<feature type="compositionally biased region" description="Low complexity" evidence="1">
    <location>
        <begin position="64"/>
        <end position="74"/>
    </location>
</feature>
<proteinExistence type="predicted"/>
<evidence type="ECO:0000256" key="1">
    <source>
        <dbReference type="SAM" id="MobiDB-lite"/>
    </source>
</evidence>
<accession>A0A6A0AXY6</accession>
<dbReference type="AlphaFoldDB" id="A0A6A0AXY6"/>
<sequence length="125" mass="12538">MTESRRPCTPGDPSRGAPAGRARPAAAPGATVIPKEDGLPPRQTGGGPGNGHRDGRSGEGPGPADTFTADTFTDGSGPAGDGQIALDADSAAKGRYAVTASASSWCSRHWWACSPRCGRPAAPRG</sequence>
<organism evidence="2 3">
    <name type="scientific">Streptomyces pacificus</name>
    <dbReference type="NCBI Taxonomy" id="2705029"/>
    <lineage>
        <taxon>Bacteria</taxon>
        <taxon>Bacillati</taxon>
        <taxon>Actinomycetota</taxon>
        <taxon>Actinomycetes</taxon>
        <taxon>Kitasatosporales</taxon>
        <taxon>Streptomycetaceae</taxon>
        <taxon>Streptomyces</taxon>
    </lineage>
</organism>